<dbReference type="InterPro" id="IPR001296">
    <property type="entry name" value="Glyco_trans_1"/>
</dbReference>
<dbReference type="Pfam" id="PF13439">
    <property type="entry name" value="Glyco_transf_4"/>
    <property type="match status" value="1"/>
</dbReference>
<dbReference type="RefSeq" id="WP_220586303.1">
    <property type="nucleotide sequence ID" value="NZ_RKLQ01000001.1"/>
</dbReference>
<name>A0A8J8C6A9_9EURY</name>
<dbReference type="InterPro" id="IPR028098">
    <property type="entry name" value="Glyco_trans_4-like_N"/>
</dbReference>
<dbReference type="Proteomes" id="UP000783863">
    <property type="component" value="Unassembled WGS sequence"/>
</dbReference>
<sequence length="395" mass="43374">MRGLNVLLINDSAEIVGGVEYVMQEEMTYLSNQGYTVRSIGLGTVESGDSFTDTTIPESDSRVVREVAGLTIEPKIYSRLRTEIGDFDPDVVHIHKSQKYPATIALATRGYPSIKTHHDYSTVCPSAWGVKQDTLEVCECGVGAKCWQHGCRTLPVVVGYYLPQQRVQRSMERRLIDKHIAPGQTLTDYLNDFGYDASRVPNPQPSENTDGNTADDGYFVFLGRLAEEKGVEKLIQAAVEIAADSNDIDIRIAGTGPLEEQLIEQAEQQCPESVEFLGYVSEEKKHELFTHARAVIVPSIWMEAFGMVVLEAMQCGTPVIGSDRGGIGELVQDGSTGLVYPATDSSMLAAQIRKLHTDPELAGDLGKRAQEWVCRNYSYEALGPVLESQLHAAVS</sequence>
<feature type="domain" description="Glycosyl transferase family 1" evidence="1">
    <location>
        <begin position="214"/>
        <end position="372"/>
    </location>
</feature>
<evidence type="ECO:0000313" key="3">
    <source>
        <dbReference type="EMBL" id="MBX0302052.1"/>
    </source>
</evidence>
<protein>
    <submittedName>
        <fullName evidence="3">Glycosyltransferase family 4 protein</fullName>
    </submittedName>
</protein>
<dbReference type="AlphaFoldDB" id="A0A8J8C6A9"/>
<dbReference type="InterPro" id="IPR050194">
    <property type="entry name" value="Glycosyltransferase_grp1"/>
</dbReference>
<evidence type="ECO:0000259" key="2">
    <source>
        <dbReference type="Pfam" id="PF13439"/>
    </source>
</evidence>
<evidence type="ECO:0000313" key="4">
    <source>
        <dbReference type="Proteomes" id="UP000783863"/>
    </source>
</evidence>
<dbReference type="PANTHER" id="PTHR45947:SF13">
    <property type="entry name" value="TRANSFERASE"/>
    <property type="match status" value="1"/>
</dbReference>
<organism evidence="3 4">
    <name type="scientific">Haloarcula salinisoli</name>
    <dbReference type="NCBI Taxonomy" id="2487746"/>
    <lineage>
        <taxon>Archaea</taxon>
        <taxon>Methanobacteriati</taxon>
        <taxon>Methanobacteriota</taxon>
        <taxon>Stenosarchaea group</taxon>
        <taxon>Halobacteria</taxon>
        <taxon>Halobacteriales</taxon>
        <taxon>Haloarculaceae</taxon>
        <taxon>Haloarcula</taxon>
    </lineage>
</organism>
<gene>
    <name evidence="3" type="ORF">EGD98_00050</name>
</gene>
<dbReference type="GO" id="GO:0016757">
    <property type="term" value="F:glycosyltransferase activity"/>
    <property type="evidence" value="ECO:0007669"/>
    <property type="project" value="InterPro"/>
</dbReference>
<dbReference type="PANTHER" id="PTHR45947">
    <property type="entry name" value="SULFOQUINOVOSYL TRANSFERASE SQD2"/>
    <property type="match status" value="1"/>
</dbReference>
<proteinExistence type="predicted"/>
<dbReference type="SUPFAM" id="SSF53756">
    <property type="entry name" value="UDP-Glycosyltransferase/glycogen phosphorylase"/>
    <property type="match status" value="1"/>
</dbReference>
<dbReference type="Pfam" id="PF00534">
    <property type="entry name" value="Glycos_transf_1"/>
    <property type="match status" value="1"/>
</dbReference>
<dbReference type="EMBL" id="RKLQ01000001">
    <property type="protein sequence ID" value="MBX0302052.1"/>
    <property type="molecule type" value="Genomic_DNA"/>
</dbReference>
<dbReference type="Gene3D" id="3.40.50.2000">
    <property type="entry name" value="Glycogen Phosphorylase B"/>
    <property type="match status" value="2"/>
</dbReference>
<feature type="domain" description="Glycosyltransferase subfamily 4-like N-terminal" evidence="2">
    <location>
        <begin position="16"/>
        <end position="200"/>
    </location>
</feature>
<accession>A0A8J8C6A9</accession>
<keyword evidence="4" id="KW-1185">Reference proteome</keyword>
<reference evidence="3" key="1">
    <citation type="submission" date="2021-06" db="EMBL/GenBank/DDBJ databases">
        <title>Halomicroarcula sp. F24A a new haloarchaeum isolated from saline soil.</title>
        <authorList>
            <person name="Duran-Viseras A."/>
            <person name="Sanchez-Porro C."/>
            <person name="Ventosa A."/>
        </authorList>
    </citation>
    <scope>NUCLEOTIDE SEQUENCE</scope>
    <source>
        <strain evidence="3">F24A</strain>
    </source>
</reference>
<evidence type="ECO:0000259" key="1">
    <source>
        <dbReference type="Pfam" id="PF00534"/>
    </source>
</evidence>
<dbReference type="CDD" id="cd03801">
    <property type="entry name" value="GT4_PimA-like"/>
    <property type="match status" value="1"/>
</dbReference>
<comment type="caution">
    <text evidence="3">The sequence shown here is derived from an EMBL/GenBank/DDBJ whole genome shotgun (WGS) entry which is preliminary data.</text>
</comment>